<evidence type="ECO:0000313" key="3">
    <source>
        <dbReference type="EMBL" id="MDQ0334815.1"/>
    </source>
</evidence>
<comment type="caution">
    <text evidence="2">The sequence shown here is derived from an EMBL/GenBank/DDBJ whole genome shotgun (WGS) entry which is preliminary data.</text>
</comment>
<sequence>MKPLKHTILAIFIISVFSCGETKKEVTLSTPNNIKLVDPVITPTAIQTTQQNAKPFFKASGLTNNWILELTEDIITFSIKTEDYKDFTFPLSQPALAADANIKVYTSKTEMADINIKIAMEDCADADAKTNPYTVSIDFKETGNSKTIAYQGCGEYITNYRLHDIWVLETIANDTVKVDQFVKELPNLEINSSTNTFMGYAGCNTMNGTIFSEQSKIRFTKIVTTRKMCVQANNEAQFIKALERSTQFKIENNRLYLSNPDDATLTFKKVD</sequence>
<accession>A0A9X0YM66</accession>
<dbReference type="Gene3D" id="2.40.128.270">
    <property type="match status" value="1"/>
</dbReference>
<keyword evidence="2" id="KW-0346">Stress response</keyword>
<dbReference type="InterPro" id="IPR005184">
    <property type="entry name" value="DUF306_Meta_HslJ"/>
</dbReference>
<dbReference type="OrthoDB" id="5348860at2"/>
<proteinExistence type="predicted"/>
<dbReference type="Pfam" id="PF03724">
    <property type="entry name" value="META"/>
    <property type="match status" value="1"/>
</dbReference>
<dbReference type="PROSITE" id="PS51257">
    <property type="entry name" value="PROKAR_LIPOPROTEIN"/>
    <property type="match status" value="1"/>
</dbReference>
<dbReference type="EMBL" id="JAUSUU010000003">
    <property type="protein sequence ID" value="MDQ0334815.1"/>
    <property type="molecule type" value="Genomic_DNA"/>
</dbReference>
<keyword evidence="5" id="KW-1185">Reference proteome</keyword>
<protein>
    <submittedName>
        <fullName evidence="2">Heat shock protein HslJ</fullName>
    </submittedName>
</protein>
<dbReference type="InterPro" id="IPR053147">
    <property type="entry name" value="Hsp_HslJ-like"/>
</dbReference>
<dbReference type="InterPro" id="IPR038670">
    <property type="entry name" value="HslJ-like_sf"/>
</dbReference>
<dbReference type="EMBL" id="JAGGJQ010000003">
    <property type="protein sequence ID" value="MBP1839511.1"/>
    <property type="molecule type" value="Genomic_DNA"/>
</dbReference>
<dbReference type="AlphaFoldDB" id="A0A9X0YM66"/>
<evidence type="ECO:0000259" key="1">
    <source>
        <dbReference type="Pfam" id="PF03724"/>
    </source>
</evidence>
<evidence type="ECO:0000313" key="2">
    <source>
        <dbReference type="EMBL" id="MBP1839511.1"/>
    </source>
</evidence>
<dbReference type="Proteomes" id="UP001231587">
    <property type="component" value="Unassembled WGS sequence"/>
</dbReference>
<evidence type="ECO:0000313" key="5">
    <source>
        <dbReference type="Proteomes" id="UP001231587"/>
    </source>
</evidence>
<organism evidence="2 4">
    <name type="scientific">Formosa algae</name>
    <dbReference type="NCBI Taxonomy" id="225843"/>
    <lineage>
        <taxon>Bacteria</taxon>
        <taxon>Pseudomonadati</taxon>
        <taxon>Bacteroidota</taxon>
        <taxon>Flavobacteriia</taxon>
        <taxon>Flavobacteriales</taxon>
        <taxon>Flavobacteriaceae</taxon>
        <taxon>Formosa</taxon>
    </lineage>
</organism>
<evidence type="ECO:0000313" key="4">
    <source>
        <dbReference type="Proteomes" id="UP001138672"/>
    </source>
</evidence>
<name>A0A9X0YM66_9FLAO</name>
<dbReference type="RefSeq" id="WP_057778222.1">
    <property type="nucleotide sequence ID" value="NZ_JAGGJQ010000003.1"/>
</dbReference>
<dbReference type="Proteomes" id="UP001138672">
    <property type="component" value="Unassembled WGS sequence"/>
</dbReference>
<dbReference type="PANTHER" id="PTHR35535:SF2">
    <property type="entry name" value="DUF306 DOMAIN-CONTAINING PROTEIN"/>
    <property type="match status" value="1"/>
</dbReference>
<gene>
    <name evidence="2" type="ORF">J2Z56_001422</name>
    <name evidence="3" type="ORF">J2Z57_001248</name>
</gene>
<dbReference type="PANTHER" id="PTHR35535">
    <property type="entry name" value="HEAT SHOCK PROTEIN HSLJ"/>
    <property type="match status" value="1"/>
</dbReference>
<feature type="domain" description="DUF306" evidence="1">
    <location>
        <begin position="164"/>
        <end position="267"/>
    </location>
</feature>
<reference evidence="2" key="1">
    <citation type="submission" date="2021-03" db="EMBL/GenBank/DDBJ databases">
        <title>Genomic Encyclopedia of Type Strains, Phase IV (KMG-IV): sequencing the most valuable type-strain genomes for metagenomic binning, comparative biology and taxonomic classification.</title>
        <authorList>
            <person name="Goeker M."/>
        </authorList>
    </citation>
    <scope>NUCLEOTIDE SEQUENCE</scope>
    <source>
        <strain evidence="2">DSM 15523</strain>
        <strain evidence="3 5">DSM 16476</strain>
    </source>
</reference>